<feature type="domain" description="VanZ-like" evidence="2">
    <location>
        <begin position="33"/>
        <end position="115"/>
    </location>
</feature>
<evidence type="ECO:0000256" key="1">
    <source>
        <dbReference type="SAM" id="Phobius"/>
    </source>
</evidence>
<dbReference type="AlphaFoldDB" id="A0A5C6ACX9"/>
<evidence type="ECO:0000259" key="2">
    <source>
        <dbReference type="Pfam" id="PF04892"/>
    </source>
</evidence>
<dbReference type="OrthoDB" id="291892at2"/>
<sequence>MYLLVAYSLMAGIWAIAANFGAPHDIPVFWGNTYIGDKVVHFAIVGVFTVVLARAMWRAGWQAEISLLMSIAITMLLSSVEEASNALTPHRTCSYGDLAADFLGALTASLLAWLMEIRSVRLGWRRHNFVRPHGIPS</sequence>
<dbReference type="Pfam" id="PF04892">
    <property type="entry name" value="VanZ"/>
    <property type="match status" value="1"/>
</dbReference>
<dbReference type="PANTHER" id="PTHR28008:SF1">
    <property type="entry name" value="DOMAIN PROTEIN, PUTATIVE (AFU_ORTHOLOGUE AFUA_3G10980)-RELATED"/>
    <property type="match status" value="1"/>
</dbReference>
<protein>
    <recommendedName>
        <fullName evidence="2">VanZ-like domain-containing protein</fullName>
    </recommendedName>
</protein>
<dbReference type="Proteomes" id="UP000317421">
    <property type="component" value="Unassembled WGS sequence"/>
</dbReference>
<reference evidence="3 4" key="1">
    <citation type="submission" date="2019-02" db="EMBL/GenBank/DDBJ databases">
        <title>Deep-cultivation of Planctomycetes and their phenomic and genomic characterization uncovers novel biology.</title>
        <authorList>
            <person name="Wiegand S."/>
            <person name="Jogler M."/>
            <person name="Boedeker C."/>
            <person name="Pinto D."/>
            <person name="Vollmers J."/>
            <person name="Rivas-Marin E."/>
            <person name="Kohn T."/>
            <person name="Peeters S.H."/>
            <person name="Heuer A."/>
            <person name="Rast P."/>
            <person name="Oberbeckmann S."/>
            <person name="Bunk B."/>
            <person name="Jeske O."/>
            <person name="Meyerdierks A."/>
            <person name="Storesund J.E."/>
            <person name="Kallscheuer N."/>
            <person name="Luecker S."/>
            <person name="Lage O.M."/>
            <person name="Pohl T."/>
            <person name="Merkel B.J."/>
            <person name="Hornburger P."/>
            <person name="Mueller R.-W."/>
            <person name="Bruemmer F."/>
            <person name="Labrenz M."/>
            <person name="Spormann A.M."/>
            <person name="Op Den Camp H."/>
            <person name="Overmann J."/>
            <person name="Amann R."/>
            <person name="Jetten M.S.M."/>
            <person name="Mascher T."/>
            <person name="Medema M.H."/>
            <person name="Devos D.P."/>
            <person name="Kaster A.-K."/>
            <person name="Ovreas L."/>
            <person name="Rohde M."/>
            <person name="Galperin M.Y."/>
            <person name="Jogler C."/>
        </authorList>
    </citation>
    <scope>NUCLEOTIDE SEQUENCE [LARGE SCALE GENOMIC DNA]</scope>
    <source>
        <strain evidence="3 4">Pla108</strain>
    </source>
</reference>
<keyword evidence="4" id="KW-1185">Reference proteome</keyword>
<evidence type="ECO:0000313" key="4">
    <source>
        <dbReference type="Proteomes" id="UP000317421"/>
    </source>
</evidence>
<keyword evidence="1" id="KW-0472">Membrane</keyword>
<name>A0A5C6ACX9_9BACT</name>
<dbReference type="InterPro" id="IPR006976">
    <property type="entry name" value="VanZ-like"/>
</dbReference>
<dbReference type="EMBL" id="SJPR01000003">
    <property type="protein sequence ID" value="TWT97025.1"/>
    <property type="molecule type" value="Genomic_DNA"/>
</dbReference>
<dbReference type="RefSeq" id="WP_146445520.1">
    <property type="nucleotide sequence ID" value="NZ_SJPR01000003.1"/>
</dbReference>
<feature type="transmembrane region" description="Helical" evidence="1">
    <location>
        <begin position="33"/>
        <end position="52"/>
    </location>
</feature>
<evidence type="ECO:0000313" key="3">
    <source>
        <dbReference type="EMBL" id="TWT97025.1"/>
    </source>
</evidence>
<organism evidence="3 4">
    <name type="scientific">Botrimarina colliarenosi</name>
    <dbReference type="NCBI Taxonomy" id="2528001"/>
    <lineage>
        <taxon>Bacteria</taxon>
        <taxon>Pseudomonadati</taxon>
        <taxon>Planctomycetota</taxon>
        <taxon>Planctomycetia</taxon>
        <taxon>Pirellulales</taxon>
        <taxon>Lacipirellulaceae</taxon>
        <taxon>Botrimarina</taxon>
    </lineage>
</organism>
<proteinExistence type="predicted"/>
<keyword evidence="1" id="KW-0812">Transmembrane</keyword>
<accession>A0A5C6ACX9</accession>
<dbReference type="PANTHER" id="PTHR28008">
    <property type="entry name" value="DOMAIN PROTEIN, PUTATIVE (AFU_ORTHOLOGUE AFUA_3G10980)-RELATED"/>
    <property type="match status" value="1"/>
</dbReference>
<keyword evidence="1" id="KW-1133">Transmembrane helix</keyword>
<gene>
    <name evidence="3" type="ORF">Pla108_28020</name>
</gene>
<comment type="caution">
    <text evidence="3">The sequence shown here is derived from an EMBL/GenBank/DDBJ whole genome shotgun (WGS) entry which is preliminary data.</text>
</comment>
<dbReference type="NCBIfam" id="NF037970">
    <property type="entry name" value="vanZ_1"/>
    <property type="match status" value="1"/>
</dbReference>